<evidence type="ECO:0000313" key="3">
    <source>
        <dbReference type="EMBL" id="MBY6275752.1"/>
    </source>
</evidence>
<dbReference type="Pfam" id="PF00437">
    <property type="entry name" value="T2SSE"/>
    <property type="match status" value="1"/>
</dbReference>
<dbReference type="Proteomes" id="UP000732377">
    <property type="component" value="Unassembled WGS sequence"/>
</dbReference>
<dbReference type="PANTHER" id="PTHR30486">
    <property type="entry name" value="TWITCHING MOTILITY PROTEIN PILT"/>
    <property type="match status" value="1"/>
</dbReference>
<comment type="caution">
    <text evidence="3">The sequence shown here is derived from an EMBL/GenBank/DDBJ whole genome shotgun (WGS) entry which is preliminary data.</text>
</comment>
<protein>
    <submittedName>
        <fullName evidence="3">CpaF family protein</fullName>
    </submittedName>
</protein>
<dbReference type="Gene3D" id="3.30.450.380">
    <property type="match status" value="1"/>
</dbReference>
<dbReference type="InterPro" id="IPR001482">
    <property type="entry name" value="T2SS/T4SS_dom"/>
</dbReference>
<dbReference type="AlphaFoldDB" id="A0A953LJE7"/>
<organism evidence="3 4">
    <name type="scientific">Symbiobacterium thermophilum</name>
    <dbReference type="NCBI Taxonomy" id="2734"/>
    <lineage>
        <taxon>Bacteria</taxon>
        <taxon>Bacillati</taxon>
        <taxon>Bacillota</taxon>
        <taxon>Clostridia</taxon>
        <taxon>Eubacteriales</taxon>
        <taxon>Symbiobacteriaceae</taxon>
        <taxon>Symbiobacterium</taxon>
    </lineage>
</organism>
<dbReference type="PANTHER" id="PTHR30486:SF15">
    <property type="entry name" value="TYPE II_IV SECRETION SYSTEM ATPASE"/>
    <property type="match status" value="1"/>
</dbReference>
<reference evidence="3" key="1">
    <citation type="submission" date="2017-11" db="EMBL/GenBank/DDBJ databases">
        <title>Three new genomes from thermophilic consortium.</title>
        <authorList>
            <person name="Quaggio R."/>
            <person name="Amgarten D."/>
            <person name="Setubal J.C."/>
        </authorList>
    </citation>
    <scope>NUCLEOTIDE SEQUENCE</scope>
    <source>
        <strain evidence="3">ZCTH01-B2</strain>
    </source>
</reference>
<comment type="similarity">
    <text evidence="1">Belongs to the GSP E family.</text>
</comment>
<evidence type="ECO:0000313" key="4">
    <source>
        <dbReference type="Proteomes" id="UP000732377"/>
    </source>
</evidence>
<name>A0A953LJE7_SYMTR</name>
<dbReference type="SUPFAM" id="SSF52540">
    <property type="entry name" value="P-loop containing nucleoside triphosphate hydrolases"/>
    <property type="match status" value="1"/>
</dbReference>
<proteinExistence type="inferred from homology"/>
<accession>A0A953LJE7</accession>
<gene>
    <name evidence="3" type="ORF">CWE10_05935</name>
</gene>
<dbReference type="EMBL" id="PIUK01000038">
    <property type="protein sequence ID" value="MBY6275752.1"/>
    <property type="molecule type" value="Genomic_DNA"/>
</dbReference>
<dbReference type="GO" id="GO:0016887">
    <property type="term" value="F:ATP hydrolysis activity"/>
    <property type="evidence" value="ECO:0007669"/>
    <property type="project" value="InterPro"/>
</dbReference>
<dbReference type="OMA" id="EMPIKAV"/>
<dbReference type="InterPro" id="IPR027417">
    <property type="entry name" value="P-loop_NTPase"/>
</dbReference>
<dbReference type="InterPro" id="IPR050921">
    <property type="entry name" value="T4SS_GSP_E_ATPase"/>
</dbReference>
<dbReference type="Gene3D" id="3.40.50.300">
    <property type="entry name" value="P-loop containing nucleotide triphosphate hydrolases"/>
    <property type="match status" value="1"/>
</dbReference>
<dbReference type="CDD" id="cd01130">
    <property type="entry name" value="VirB11-like_ATPase"/>
    <property type="match status" value="1"/>
</dbReference>
<sequence>MERRQERAGGGAPAKRAHDRFRPVIEAVRERLRGGGAPLGAMVDREARDYLWSLLEEVLAERFPYLNPTHAEKAALVDRLQFQIYGFGILDPLLQDDSVKEIMVNGPDRVFVERDGHPELAVAEDGRPLAFESEADLLHLIERIVARVNRKVDEATPIVDARLPGGARVHVVLPPVSLIGPVLTIRKFPSRPMTLEQMVERGTLTPPAAEFLERLVRARCNLVVSGGTSTGKTTFLNALSMKIPPHERVISIEDSAELQLTGLPNLVSLEARPPNVEGRGALSIRDLVRASLRMRPDRIIVGECRGGEALDMLQAMNTGHDGSLTTVHANSARDALARIETMALMSGVELPLSAIRQQVAAAVDFILHLERLADGSRKLLQIVEVVGVHGGEVIVEPVFRYDLEAGELLPAGRQVARREKFRMAGIPLPEGL</sequence>
<evidence type="ECO:0000256" key="1">
    <source>
        <dbReference type="ARBA" id="ARBA00006611"/>
    </source>
</evidence>
<evidence type="ECO:0000259" key="2">
    <source>
        <dbReference type="Pfam" id="PF00437"/>
    </source>
</evidence>
<feature type="domain" description="Bacterial type II secretion system protein E" evidence="2">
    <location>
        <begin position="88"/>
        <end position="372"/>
    </location>
</feature>